<reference evidence="1" key="2">
    <citation type="submission" date="2012-12" db="EMBL/GenBank/DDBJ databases">
        <authorList>
            <consortium name="WormBase Consortium"/>
            <person name="Ghedin E."/>
            <person name="Paulini M."/>
        </authorList>
    </citation>
    <scope>NUCLEOTIDE SEQUENCE</scope>
    <source>
        <strain evidence="1">FR3</strain>
    </source>
</reference>
<accession>A0A1I9GF20</accession>
<protein>
    <submittedName>
        <fullName evidence="1">BMA-MDT-9, isoform b</fullName>
    </submittedName>
</protein>
<sequence>MSGDQSALCCCMSCQTRIICIYRSKKRKVNWEENSFLHARSWV</sequence>
<evidence type="ECO:0000313" key="1">
    <source>
        <dbReference type="EMBL" id="CDP94599.1"/>
    </source>
</evidence>
<dbReference type="AlphaFoldDB" id="A0A1I9GF20"/>
<proteinExistence type="predicted"/>
<organism evidence="1">
    <name type="scientific">Brugia malayi</name>
    <name type="common">Filarial nematode worm</name>
    <dbReference type="NCBI Taxonomy" id="6279"/>
    <lineage>
        <taxon>Eukaryota</taxon>
        <taxon>Metazoa</taxon>
        <taxon>Ecdysozoa</taxon>
        <taxon>Nematoda</taxon>
        <taxon>Chromadorea</taxon>
        <taxon>Rhabditida</taxon>
        <taxon>Spirurina</taxon>
        <taxon>Spiruromorpha</taxon>
        <taxon>Filarioidea</taxon>
        <taxon>Onchocercidae</taxon>
        <taxon>Brugia</taxon>
    </lineage>
</organism>
<gene>
    <name evidence="1" type="primary">Bma-mdt-9</name>
    <name evidence="1" type="ORF">BM_Bm6952</name>
</gene>
<dbReference type="EMBL" id="LN856931">
    <property type="protein sequence ID" value="CDP94599.1"/>
    <property type="molecule type" value="Genomic_DNA"/>
</dbReference>
<reference evidence="1" key="1">
    <citation type="journal article" date="2007" name="Science">
        <title>Draft genome of the filarial nematode parasite Brugia malayi.</title>
        <authorList>
            <person name="Ghedin E."/>
            <person name="Wang S."/>
            <person name="Spiro D."/>
            <person name="Caler E."/>
            <person name="Zhao Q."/>
            <person name="Crabtree J."/>
            <person name="Allen J.E."/>
            <person name="Delcher A.L."/>
            <person name="Guiliano D.B."/>
            <person name="Miranda-Saavedra D."/>
            <person name="Angiuoli S.V."/>
            <person name="Creasy T."/>
            <person name="Amedeo P."/>
            <person name="Haas B."/>
            <person name="El-Sayed N.M."/>
            <person name="Wortman J.R."/>
            <person name="Feldblyum T."/>
            <person name="Tallon L."/>
            <person name="Schatz M."/>
            <person name="Shumway M."/>
            <person name="Koo H."/>
            <person name="Salzberg S.L."/>
            <person name="Schobel S."/>
            <person name="Pertea M."/>
            <person name="Pop M."/>
            <person name="White O."/>
            <person name="Barton G.J."/>
            <person name="Carlow C.K."/>
            <person name="Crawford M.J."/>
            <person name="Daub J."/>
            <person name="Dimmic M.W."/>
            <person name="Estes C.F."/>
            <person name="Foster J.M."/>
            <person name="Ganatra M."/>
            <person name="Gregory W.F."/>
            <person name="Johnson N.M."/>
            <person name="Jin J."/>
            <person name="Komuniecki R."/>
            <person name="Korf I."/>
            <person name="Kumar S."/>
            <person name="Laney S."/>
            <person name="Li B.W."/>
            <person name="Li W."/>
            <person name="Lindblom T.H."/>
            <person name="Lustigman S."/>
            <person name="Ma D."/>
            <person name="Maina C.V."/>
            <person name="Martin D.M."/>
            <person name="McCarter J.P."/>
            <person name="McReynolds L."/>
            <person name="Mitreva M."/>
            <person name="Nutman T.B."/>
            <person name="Parkinson J."/>
            <person name="Peregrin-Alvarez J.M."/>
            <person name="Poole C."/>
            <person name="Ren Q."/>
            <person name="Saunders L."/>
            <person name="Sluder A.E."/>
            <person name="Smith K."/>
            <person name="Stanke M."/>
            <person name="Unnasch T.R."/>
            <person name="Ware J."/>
            <person name="Wei A.D."/>
            <person name="Weil G."/>
            <person name="Williams D.J."/>
            <person name="Zhang Y."/>
            <person name="Williams S.A."/>
            <person name="Fraser-Liggett C."/>
            <person name="Slatko B."/>
            <person name="Blaxter M.L."/>
            <person name="Scott A.L."/>
        </authorList>
    </citation>
    <scope>NUCLEOTIDE SEQUENCE</scope>
    <source>
        <strain evidence="1">FR3</strain>
    </source>
</reference>
<name>A0A1I9GF20_BRUMA</name>